<keyword evidence="2 5" id="KW-0378">Hydrolase</keyword>
<evidence type="ECO:0000256" key="1">
    <source>
        <dbReference type="ARBA" id="ARBA00013260"/>
    </source>
</evidence>
<dbReference type="EMBL" id="FLRE01000144">
    <property type="protein sequence ID" value="SBT39402.1"/>
    <property type="molecule type" value="Genomic_DNA"/>
</dbReference>
<dbReference type="InterPro" id="IPR002833">
    <property type="entry name" value="PTH2"/>
</dbReference>
<sequence length="123" mass="14304">MQENTIVQYVLVNKEILDKKWPLGSIIAQACHACIAVIAENFDDQVVKEYVSPENINNMHKVILKIDDTNEMINLASVLDKESMKYRIWTEYPDNVMTALAVKPYYKTTVKNYFKKYALLKKL</sequence>
<protein>
    <recommendedName>
        <fullName evidence="1">peptidyl-tRNA hydrolase</fullName>
        <ecNumber evidence="1">3.1.1.29</ecNumber>
    </recommendedName>
</protein>
<dbReference type="EC" id="3.1.1.29" evidence="1"/>
<dbReference type="GO" id="GO:0004045">
    <property type="term" value="F:peptidyl-tRNA hydrolase activity"/>
    <property type="evidence" value="ECO:0007669"/>
    <property type="project" value="UniProtKB-EC"/>
</dbReference>
<dbReference type="Proteomes" id="UP000078555">
    <property type="component" value="Unassembled WGS sequence"/>
</dbReference>
<keyword evidence="7" id="KW-1185">Reference proteome</keyword>
<dbReference type="Gene3D" id="3.40.1490.10">
    <property type="entry name" value="Bit1"/>
    <property type="match status" value="1"/>
</dbReference>
<evidence type="ECO:0000313" key="4">
    <source>
        <dbReference type="EMBL" id="SBT38841.1"/>
    </source>
</evidence>
<evidence type="ECO:0000256" key="3">
    <source>
        <dbReference type="ARBA" id="ARBA00048707"/>
    </source>
</evidence>
<dbReference type="InterPro" id="IPR023476">
    <property type="entry name" value="Pep_tRNA_hydro_II_dom_sf"/>
</dbReference>
<dbReference type="PANTHER" id="PTHR46194">
    <property type="entry name" value="PEPTIDYL-TRNA HYDROLASE PTRHD1-RELATED"/>
    <property type="match status" value="1"/>
</dbReference>
<reference evidence="5" key="1">
    <citation type="submission" date="2016-05" db="EMBL/GenBank/DDBJ databases">
        <authorList>
            <person name="Lavstsen T."/>
            <person name="Jespersen J.S."/>
        </authorList>
    </citation>
    <scope>NUCLEOTIDE SEQUENCE [LARGE SCALE GENOMIC DNA]</scope>
</reference>
<evidence type="ECO:0000313" key="7">
    <source>
        <dbReference type="Proteomes" id="UP000078555"/>
    </source>
</evidence>
<dbReference type="SUPFAM" id="SSF102462">
    <property type="entry name" value="Peptidyl-tRNA hydrolase II"/>
    <property type="match status" value="1"/>
</dbReference>
<dbReference type="EMBL" id="FLRD01000109">
    <property type="protein sequence ID" value="SBT38841.1"/>
    <property type="molecule type" value="Genomic_DNA"/>
</dbReference>
<evidence type="ECO:0000256" key="2">
    <source>
        <dbReference type="ARBA" id="ARBA00022801"/>
    </source>
</evidence>
<reference evidence="6 7" key="2">
    <citation type="submission" date="2016-05" db="EMBL/GenBank/DDBJ databases">
        <authorList>
            <person name="Naeem Raeece"/>
        </authorList>
    </citation>
    <scope>NUCLEOTIDE SEQUENCE [LARGE SCALE GENOMIC DNA]</scope>
</reference>
<dbReference type="PANTHER" id="PTHR46194:SF1">
    <property type="entry name" value="PEPTIDYL-TRNA HYDROLASE PTRHD1-RELATED"/>
    <property type="match status" value="1"/>
</dbReference>
<dbReference type="Proteomes" id="UP000078550">
    <property type="component" value="Unassembled WGS sequence"/>
</dbReference>
<evidence type="ECO:0000313" key="5">
    <source>
        <dbReference type="EMBL" id="SBT39402.1"/>
    </source>
</evidence>
<gene>
    <name evidence="4" type="ORF">POVWA1_038860</name>
    <name evidence="5" type="ORF">POVWA2_037830</name>
</gene>
<dbReference type="AlphaFoldDB" id="A0A1A8Z633"/>
<accession>A0A1A8Z633</accession>
<dbReference type="CDD" id="cd02429">
    <property type="entry name" value="PTH2_like"/>
    <property type="match status" value="1"/>
</dbReference>
<name>A0A1A8Z633_PLAOA</name>
<organism evidence="5 6">
    <name type="scientific">Plasmodium ovale wallikeri</name>
    <dbReference type="NCBI Taxonomy" id="864142"/>
    <lineage>
        <taxon>Eukaryota</taxon>
        <taxon>Sar</taxon>
        <taxon>Alveolata</taxon>
        <taxon>Apicomplexa</taxon>
        <taxon>Aconoidasida</taxon>
        <taxon>Haemosporida</taxon>
        <taxon>Plasmodiidae</taxon>
        <taxon>Plasmodium</taxon>
        <taxon>Plasmodium (Plasmodium)</taxon>
    </lineage>
</organism>
<dbReference type="Pfam" id="PF01981">
    <property type="entry name" value="PTH2"/>
    <property type="match status" value="1"/>
</dbReference>
<proteinExistence type="predicted"/>
<dbReference type="InterPro" id="IPR042237">
    <property type="entry name" value="PTRHD1"/>
</dbReference>
<comment type="catalytic activity">
    <reaction evidence="3">
        <text>an N-acyl-L-alpha-aminoacyl-tRNA + H2O = an N-acyl-L-amino acid + a tRNA + H(+)</text>
        <dbReference type="Rhea" id="RHEA:54448"/>
        <dbReference type="Rhea" id="RHEA-COMP:10123"/>
        <dbReference type="Rhea" id="RHEA-COMP:13883"/>
        <dbReference type="ChEBI" id="CHEBI:15377"/>
        <dbReference type="ChEBI" id="CHEBI:15378"/>
        <dbReference type="ChEBI" id="CHEBI:59874"/>
        <dbReference type="ChEBI" id="CHEBI:78442"/>
        <dbReference type="ChEBI" id="CHEBI:138191"/>
        <dbReference type="EC" id="3.1.1.29"/>
    </reaction>
</comment>
<evidence type="ECO:0000313" key="6">
    <source>
        <dbReference type="Proteomes" id="UP000078550"/>
    </source>
</evidence>